<reference evidence="3" key="1">
    <citation type="submission" date="2017-11" db="EMBL/GenBank/DDBJ databases">
        <authorList>
            <person name="Lima N.C."/>
            <person name="Parody-Merino A.M."/>
            <person name="Battley P.F."/>
            <person name="Fidler A.E."/>
            <person name="Prosdocimi F."/>
        </authorList>
    </citation>
    <scope>NUCLEOTIDE SEQUENCE [LARGE SCALE GENOMIC DNA]</scope>
</reference>
<name>A0A2I0U3Z2_LIMLA</name>
<dbReference type="Proteomes" id="UP000233556">
    <property type="component" value="Unassembled WGS sequence"/>
</dbReference>
<evidence type="ECO:0000256" key="1">
    <source>
        <dbReference type="SAM" id="MobiDB-lite"/>
    </source>
</evidence>
<gene>
    <name evidence="2" type="ORF">llap_8891</name>
</gene>
<evidence type="ECO:0000313" key="3">
    <source>
        <dbReference type="Proteomes" id="UP000233556"/>
    </source>
</evidence>
<sequence length="127" mass="15561">MNSRAKTIDRQAEDLPLVQFRQVFLIFHEAKIWIKDSQKCLNGIPPGIVFSNMKLKGFANAVRHTPPQISFPCYKTMFANFPFKVTLMKRREEKRREEKRREEKRREEKRREEKRREEKRREKRLNK</sequence>
<feature type="compositionally biased region" description="Basic and acidic residues" evidence="1">
    <location>
        <begin position="90"/>
        <end position="120"/>
    </location>
</feature>
<evidence type="ECO:0000313" key="2">
    <source>
        <dbReference type="EMBL" id="PKU40808.1"/>
    </source>
</evidence>
<accession>A0A2I0U3Z2</accession>
<keyword evidence="3" id="KW-1185">Reference proteome</keyword>
<protein>
    <submittedName>
        <fullName evidence="2">Uncharacterized protein</fullName>
    </submittedName>
</protein>
<proteinExistence type="predicted"/>
<dbReference type="AlphaFoldDB" id="A0A2I0U3Z2"/>
<reference evidence="3" key="2">
    <citation type="submission" date="2017-12" db="EMBL/GenBank/DDBJ databases">
        <title>Genome sequence of the Bar-tailed Godwit (Limosa lapponica baueri).</title>
        <authorList>
            <person name="Lima N.C.B."/>
            <person name="Parody-Merino A.M."/>
            <person name="Battley P.F."/>
            <person name="Fidler A.E."/>
            <person name="Prosdocimi F."/>
        </authorList>
    </citation>
    <scope>NUCLEOTIDE SEQUENCE [LARGE SCALE GENOMIC DNA]</scope>
</reference>
<dbReference type="EMBL" id="KZ506205">
    <property type="protein sequence ID" value="PKU40808.1"/>
    <property type="molecule type" value="Genomic_DNA"/>
</dbReference>
<feature type="region of interest" description="Disordered" evidence="1">
    <location>
        <begin position="90"/>
        <end position="127"/>
    </location>
</feature>
<organism evidence="2 3">
    <name type="scientific">Limosa lapponica baueri</name>
    <dbReference type="NCBI Taxonomy" id="1758121"/>
    <lineage>
        <taxon>Eukaryota</taxon>
        <taxon>Metazoa</taxon>
        <taxon>Chordata</taxon>
        <taxon>Craniata</taxon>
        <taxon>Vertebrata</taxon>
        <taxon>Euteleostomi</taxon>
        <taxon>Archelosauria</taxon>
        <taxon>Archosauria</taxon>
        <taxon>Dinosauria</taxon>
        <taxon>Saurischia</taxon>
        <taxon>Theropoda</taxon>
        <taxon>Coelurosauria</taxon>
        <taxon>Aves</taxon>
        <taxon>Neognathae</taxon>
        <taxon>Neoaves</taxon>
        <taxon>Charadriiformes</taxon>
        <taxon>Scolopacidae</taxon>
        <taxon>Limosa</taxon>
    </lineage>
</organism>